<dbReference type="CDD" id="cd01992">
    <property type="entry name" value="TilS_N"/>
    <property type="match status" value="1"/>
</dbReference>
<dbReference type="EMBL" id="JAVRRT010000017">
    <property type="protein sequence ID" value="KAK5165195.1"/>
    <property type="molecule type" value="Genomic_DNA"/>
</dbReference>
<keyword evidence="3" id="KW-0819">tRNA processing</keyword>
<dbReference type="InterPro" id="IPR012094">
    <property type="entry name" value="tRNA_Ile_lys_synt"/>
</dbReference>
<dbReference type="SUPFAM" id="SSF52402">
    <property type="entry name" value="Adenine nucleotide alpha hydrolases-like"/>
    <property type="match status" value="1"/>
</dbReference>
<sequence length="559" mass="62309">MKVQSLARLSQTAVYPRLDIRHAFAITLHALWRNHGSKLRLGLAISGGVDSMALASLCREAIDSSSRSAWTDKYSATPPGFTAFIVNHKLRSDSAHEAQKVSSELSRLGIESRILDLDWKAYGDPQRVNNMESIARKLRYRALGHACHEQRIDTLLLGHHRDDQAETVMMRMLAGYRGSGLRGIKFEAAIPECAGLYGVDHSGDAELGETRTQAPNPVEEGGVRIARPLLAFDKEQLVSICQQNGVRWFEDRTNTDVTVTMRNTIRSLLSSDALPRALNKSRLLALAENKASERDALEETATNMFDAMDIKLDISAGEATFTLSAEPISMMGRIEQAALLRKIINLVTPAREVPLMSLDRAIEYAFGFDLETSPHAVQVAGVDIQRVPNRSAAVYRTVTLCRRLPTSKEKETLQLTLCPPVHLGNEEQPASWTQWQLWDGRYWLRVHPAASPSAATQGCTVRVRFLDKADIADLRKSLVSGDGNRFDNALHLVKGNKRFTCPALVVTRSSDNTEKVVALPFLGWSADGWSQNDWDEHPDHWTWDVRYKHVDLPKSQDTG</sequence>
<evidence type="ECO:0000256" key="4">
    <source>
        <dbReference type="ARBA" id="ARBA00022741"/>
    </source>
</evidence>
<evidence type="ECO:0000256" key="5">
    <source>
        <dbReference type="ARBA" id="ARBA00022840"/>
    </source>
</evidence>
<reference evidence="8 9" key="1">
    <citation type="submission" date="2023-08" db="EMBL/GenBank/DDBJ databases">
        <title>Black Yeasts Isolated from many extreme environments.</title>
        <authorList>
            <person name="Coleine C."/>
            <person name="Stajich J.E."/>
            <person name="Selbmann L."/>
        </authorList>
    </citation>
    <scope>NUCLEOTIDE SEQUENCE [LARGE SCALE GENOMIC DNA]</scope>
    <source>
        <strain evidence="8 9">CCFEE 5935</strain>
    </source>
</reference>
<keyword evidence="9" id="KW-1185">Reference proteome</keyword>
<evidence type="ECO:0000256" key="2">
    <source>
        <dbReference type="ARBA" id="ARBA00022598"/>
    </source>
</evidence>
<evidence type="ECO:0000256" key="3">
    <source>
        <dbReference type="ARBA" id="ARBA00022694"/>
    </source>
</evidence>
<dbReference type="InterPro" id="IPR011063">
    <property type="entry name" value="TilS/TtcA_N"/>
</dbReference>
<dbReference type="RefSeq" id="XP_064655338.1">
    <property type="nucleotide sequence ID" value="XM_064806521.1"/>
</dbReference>
<dbReference type="AlphaFoldDB" id="A0AAV9P2H9"/>
<dbReference type="GO" id="GO:0008033">
    <property type="term" value="P:tRNA processing"/>
    <property type="evidence" value="ECO:0007669"/>
    <property type="project" value="UniProtKB-KW"/>
</dbReference>
<keyword evidence="5" id="KW-0067">ATP-binding</keyword>
<evidence type="ECO:0000256" key="1">
    <source>
        <dbReference type="ARBA" id="ARBA00013267"/>
    </source>
</evidence>
<evidence type="ECO:0000313" key="8">
    <source>
        <dbReference type="EMBL" id="KAK5165195.1"/>
    </source>
</evidence>
<dbReference type="Gene3D" id="3.40.50.620">
    <property type="entry name" value="HUPs"/>
    <property type="match status" value="1"/>
</dbReference>
<dbReference type="PANTHER" id="PTHR43033">
    <property type="entry name" value="TRNA(ILE)-LYSIDINE SYNTHASE-RELATED"/>
    <property type="match status" value="1"/>
</dbReference>
<comment type="catalytic activity">
    <reaction evidence="6">
        <text>cytidine(34) in tRNA(Ile2) + L-lysine + ATP = lysidine(34) in tRNA(Ile2) + AMP + diphosphate + H(+)</text>
        <dbReference type="Rhea" id="RHEA:43744"/>
        <dbReference type="Rhea" id="RHEA-COMP:10625"/>
        <dbReference type="Rhea" id="RHEA-COMP:10670"/>
        <dbReference type="ChEBI" id="CHEBI:15378"/>
        <dbReference type="ChEBI" id="CHEBI:30616"/>
        <dbReference type="ChEBI" id="CHEBI:32551"/>
        <dbReference type="ChEBI" id="CHEBI:33019"/>
        <dbReference type="ChEBI" id="CHEBI:82748"/>
        <dbReference type="ChEBI" id="CHEBI:83665"/>
        <dbReference type="ChEBI" id="CHEBI:456215"/>
        <dbReference type="EC" id="6.3.4.19"/>
    </reaction>
</comment>
<accession>A0AAV9P2H9</accession>
<comment type="caution">
    <text evidence="8">The sequence shown here is derived from an EMBL/GenBank/DDBJ whole genome shotgun (WGS) entry which is preliminary data.</text>
</comment>
<dbReference type="NCBIfam" id="TIGR02432">
    <property type="entry name" value="lysidine_TilS_N"/>
    <property type="match status" value="1"/>
</dbReference>
<proteinExistence type="inferred from homology"/>
<dbReference type="PANTHER" id="PTHR43033:SF1">
    <property type="entry name" value="TRNA(ILE)-LYSIDINE SYNTHASE-RELATED"/>
    <property type="match status" value="1"/>
</dbReference>
<dbReference type="Proteomes" id="UP001337655">
    <property type="component" value="Unassembled WGS sequence"/>
</dbReference>
<feature type="domain" description="tRNA(Ile)-lysidine/2-thiocytidine synthase N-terminal" evidence="7">
    <location>
        <begin position="42"/>
        <end position="267"/>
    </location>
</feature>
<keyword evidence="4" id="KW-0547">Nucleotide-binding</keyword>
<dbReference type="GO" id="GO:0032267">
    <property type="term" value="F:tRNA(Ile)-lysidine synthase activity"/>
    <property type="evidence" value="ECO:0007669"/>
    <property type="project" value="UniProtKB-EC"/>
</dbReference>
<dbReference type="InterPro" id="IPR014729">
    <property type="entry name" value="Rossmann-like_a/b/a_fold"/>
</dbReference>
<dbReference type="GeneID" id="89930625"/>
<dbReference type="InterPro" id="IPR012795">
    <property type="entry name" value="tRNA_Ile_lys_synt_N"/>
</dbReference>
<evidence type="ECO:0000259" key="7">
    <source>
        <dbReference type="Pfam" id="PF01171"/>
    </source>
</evidence>
<protein>
    <recommendedName>
        <fullName evidence="1">tRNA(Ile)-lysidine synthetase</fullName>
        <ecNumber evidence="1">6.3.4.19</ecNumber>
    </recommendedName>
</protein>
<dbReference type="Pfam" id="PF01171">
    <property type="entry name" value="ATP_bind_3"/>
    <property type="match status" value="1"/>
</dbReference>
<keyword evidence="2" id="KW-0436">Ligase</keyword>
<name>A0AAV9P2H9_9PEZI</name>
<gene>
    <name evidence="8" type="ORF">LTR77_009293</name>
</gene>
<dbReference type="HAMAP" id="MF_01161">
    <property type="entry name" value="tRNA_Ile_lys_synt"/>
    <property type="match status" value="1"/>
</dbReference>
<evidence type="ECO:0000313" key="9">
    <source>
        <dbReference type="Proteomes" id="UP001337655"/>
    </source>
</evidence>
<dbReference type="EC" id="6.3.4.19" evidence="1"/>
<evidence type="ECO:0000256" key="6">
    <source>
        <dbReference type="ARBA" id="ARBA00048539"/>
    </source>
</evidence>
<dbReference type="GO" id="GO:0005524">
    <property type="term" value="F:ATP binding"/>
    <property type="evidence" value="ECO:0007669"/>
    <property type="project" value="UniProtKB-KW"/>
</dbReference>
<organism evidence="8 9">
    <name type="scientific">Saxophila tyrrhenica</name>
    <dbReference type="NCBI Taxonomy" id="1690608"/>
    <lineage>
        <taxon>Eukaryota</taxon>
        <taxon>Fungi</taxon>
        <taxon>Dikarya</taxon>
        <taxon>Ascomycota</taxon>
        <taxon>Pezizomycotina</taxon>
        <taxon>Dothideomycetes</taxon>
        <taxon>Dothideomycetidae</taxon>
        <taxon>Mycosphaerellales</taxon>
        <taxon>Extremaceae</taxon>
        <taxon>Saxophila</taxon>
    </lineage>
</organism>